<dbReference type="Pfam" id="PF14703">
    <property type="entry name" value="PHM7_cyt"/>
    <property type="match status" value="1"/>
</dbReference>
<feature type="transmembrane region" description="Helical" evidence="2">
    <location>
        <begin position="247"/>
        <end position="273"/>
    </location>
</feature>
<dbReference type="GO" id="GO:0005227">
    <property type="term" value="F:calcium-activated cation channel activity"/>
    <property type="evidence" value="ECO:0007669"/>
    <property type="project" value="InterPro"/>
</dbReference>
<evidence type="ECO:0000313" key="6">
    <source>
        <dbReference type="EMBL" id="KKY24953.1"/>
    </source>
</evidence>
<evidence type="ECO:0000259" key="3">
    <source>
        <dbReference type="Pfam" id="PF02714"/>
    </source>
</evidence>
<keyword evidence="2" id="KW-1133">Transmembrane helix</keyword>
<sequence>MDLFREYRDEAKLRKIFGDCVRKVWLPKWSKELENFVEERRQTALRLEKAEIELIKTANAARTKAIEAGDFAIKERPHPDEKKASEESSERTINAEPDPDSPSADRQDSKANYPSEKTDFESQAGLPLPDVNGSVASQWIPHTARPHHRPIANKGRRVDTIKWTRMRLKRLKTIINKLRRQQQTTRDHIIPVAFIEFTSQAEAQSAYQTLTHHRAMHMSPRFIGVRPFEIVWKNLSMRWWEQIIRQFAIDAAVAVLILFWAIPCAGVGIISNIDYLAEKVPFLSWLDDLPSSVIGFIKGLLPALALSWIMNVVPWILRNMASAAGVPTLTLIELYTSAAAASIITDPTKAESLLAKNLPTASNFYISYILVQSLGFGALSYACIAPIVLGFATAGIYFVYVVYRYNILFVYDSEISTMGLSYPRALMHLLVGLYFGEVCLAGLMALKSSFGPLVVSLGLLVFTMLVHVSLYSAVGPLLNSLPKTLAIEAQEERGEGDAQGKTSTPPQIPDPTTIAPDNFDFGQTNDFNFGETAPPAQPQETTSVPFDNFDFGQTNDFNFGLNDPPHNHNNPDEDEDEDEDGVHHEPGAIRALPEGTPNTISAGTDFIQSYAMKQVSNYVDINSVSRHFSFLNKLIFPSRITNPNPNFFIKWLHPEVYQDYSVLRSMIPHDEYPDPSYPAEIHRHIYHPPYMFEEPPLIWIPRDVGGISKQEVEHTKKINPITDEGVDLNENGGLKVDLDSKKLDIDVVKRLRW</sequence>
<dbReference type="InterPro" id="IPR027815">
    <property type="entry name" value="CSC1/OSCA1-like_cyt"/>
</dbReference>
<feature type="region of interest" description="Disordered" evidence="1">
    <location>
        <begin position="69"/>
        <end position="128"/>
    </location>
</feature>
<keyword evidence="2" id="KW-0472">Membrane</keyword>
<feature type="transmembrane region" description="Helical" evidence="2">
    <location>
        <begin position="425"/>
        <end position="446"/>
    </location>
</feature>
<keyword evidence="7" id="KW-1185">Reference proteome</keyword>
<evidence type="ECO:0000313" key="7">
    <source>
        <dbReference type="Proteomes" id="UP000053317"/>
    </source>
</evidence>
<dbReference type="Proteomes" id="UP000053317">
    <property type="component" value="Unassembled WGS sequence"/>
</dbReference>
<organism evidence="6 7">
    <name type="scientific">Phaeomoniella chlamydospora</name>
    <name type="common">Phaeoacremonium chlamydosporum</name>
    <dbReference type="NCBI Taxonomy" id="158046"/>
    <lineage>
        <taxon>Eukaryota</taxon>
        <taxon>Fungi</taxon>
        <taxon>Dikarya</taxon>
        <taxon>Ascomycota</taxon>
        <taxon>Pezizomycotina</taxon>
        <taxon>Eurotiomycetes</taxon>
        <taxon>Chaetothyriomycetidae</taxon>
        <taxon>Phaeomoniellales</taxon>
        <taxon>Phaeomoniellaceae</taxon>
        <taxon>Phaeomoniella</taxon>
    </lineage>
</organism>
<keyword evidence="2" id="KW-0812">Transmembrane</keyword>
<dbReference type="Pfam" id="PF02714">
    <property type="entry name" value="RSN1_7TM"/>
    <property type="match status" value="2"/>
</dbReference>
<gene>
    <name evidence="6" type="ORF">UCRPC4_g02254</name>
</gene>
<dbReference type="AlphaFoldDB" id="A0A0G2GNG7"/>
<feature type="compositionally biased region" description="Basic and acidic residues" evidence="1">
    <location>
        <begin position="69"/>
        <end position="90"/>
    </location>
</feature>
<reference evidence="6 7" key="2">
    <citation type="submission" date="2015-05" db="EMBL/GenBank/DDBJ databases">
        <authorList>
            <person name="Morales-Cruz A."/>
            <person name="Amrine K.C."/>
            <person name="Cantu D."/>
        </authorList>
    </citation>
    <scope>NUCLEOTIDE SEQUENCE [LARGE SCALE GENOMIC DNA]</scope>
    <source>
        <strain evidence="6">UCRPC4</strain>
    </source>
</reference>
<feature type="domain" description="CSC1/OSCA1-like 7TM region" evidence="3">
    <location>
        <begin position="245"/>
        <end position="337"/>
    </location>
</feature>
<dbReference type="EMBL" id="LCWF01000054">
    <property type="protein sequence ID" value="KKY24953.1"/>
    <property type="molecule type" value="Genomic_DNA"/>
</dbReference>
<name>A0A0G2GNG7_PHACM</name>
<feature type="region of interest" description="Disordered" evidence="1">
    <location>
        <begin position="491"/>
        <end position="597"/>
    </location>
</feature>
<feature type="compositionally biased region" description="Polar residues" evidence="1">
    <location>
        <begin position="538"/>
        <end position="557"/>
    </location>
</feature>
<dbReference type="Pfam" id="PF12621">
    <property type="entry name" value="PHM7_ext"/>
    <property type="match status" value="1"/>
</dbReference>
<feature type="domain" description="10TM putative phosphate transporter extracellular tail" evidence="4">
    <location>
        <begin position="651"/>
        <end position="736"/>
    </location>
</feature>
<evidence type="ECO:0000256" key="1">
    <source>
        <dbReference type="SAM" id="MobiDB-lite"/>
    </source>
</evidence>
<feature type="transmembrane region" description="Helical" evidence="2">
    <location>
        <begin position="453"/>
        <end position="474"/>
    </location>
</feature>
<dbReference type="PANTHER" id="PTHR13018:SF53">
    <property type="entry name" value="DUF221 DOMAIN PROTEIN"/>
    <property type="match status" value="1"/>
</dbReference>
<evidence type="ECO:0008006" key="8">
    <source>
        <dbReference type="Google" id="ProtNLM"/>
    </source>
</evidence>
<comment type="caution">
    <text evidence="6">The sequence shown here is derived from an EMBL/GenBank/DDBJ whole genome shotgun (WGS) entry which is preliminary data.</text>
</comment>
<feature type="domain" description="CSC1/OSCA1-like cytosolic" evidence="5">
    <location>
        <begin position="5"/>
        <end position="234"/>
    </location>
</feature>
<dbReference type="InterPro" id="IPR045122">
    <property type="entry name" value="Csc1-like"/>
</dbReference>
<feature type="domain" description="CSC1/OSCA1-like 7TM region" evidence="3">
    <location>
        <begin position="378"/>
        <end position="444"/>
    </location>
</feature>
<protein>
    <recommendedName>
        <fullName evidence="8">DUF221-domain-containing protein</fullName>
    </recommendedName>
</protein>
<feature type="transmembrane region" description="Helical" evidence="2">
    <location>
        <begin position="293"/>
        <end position="317"/>
    </location>
</feature>
<evidence type="ECO:0000259" key="4">
    <source>
        <dbReference type="Pfam" id="PF12621"/>
    </source>
</evidence>
<evidence type="ECO:0000256" key="2">
    <source>
        <dbReference type="SAM" id="Phobius"/>
    </source>
</evidence>
<accession>A0A0G2GNG7</accession>
<dbReference type="OrthoDB" id="1076608at2759"/>
<evidence type="ECO:0000259" key="5">
    <source>
        <dbReference type="Pfam" id="PF14703"/>
    </source>
</evidence>
<dbReference type="InterPro" id="IPR003864">
    <property type="entry name" value="CSC1/OSCA1-like_7TM"/>
</dbReference>
<feature type="transmembrane region" description="Helical" evidence="2">
    <location>
        <begin position="387"/>
        <end position="405"/>
    </location>
</feature>
<feature type="transmembrane region" description="Helical" evidence="2">
    <location>
        <begin position="364"/>
        <end position="382"/>
    </location>
</feature>
<feature type="transmembrane region" description="Helical" evidence="2">
    <location>
        <begin position="324"/>
        <end position="344"/>
    </location>
</feature>
<reference evidence="6 7" key="1">
    <citation type="submission" date="2015-05" db="EMBL/GenBank/DDBJ databases">
        <title>Distinctive expansion of gene families associated with plant cell wall degradation and secondary metabolism in the genomes of grapevine trunk pathogens.</title>
        <authorList>
            <person name="Lawrence D.P."/>
            <person name="Travadon R."/>
            <person name="Rolshausen P.E."/>
            <person name="Baumgartner K."/>
        </authorList>
    </citation>
    <scope>NUCLEOTIDE SEQUENCE [LARGE SCALE GENOMIC DNA]</scope>
    <source>
        <strain evidence="6">UCRPC4</strain>
    </source>
</reference>
<dbReference type="GO" id="GO:0005886">
    <property type="term" value="C:plasma membrane"/>
    <property type="evidence" value="ECO:0007669"/>
    <property type="project" value="TreeGrafter"/>
</dbReference>
<proteinExistence type="predicted"/>
<dbReference type="InterPro" id="IPR022257">
    <property type="entry name" value="PHM7_ext"/>
</dbReference>
<dbReference type="PANTHER" id="PTHR13018">
    <property type="entry name" value="PROBABLE MEMBRANE PROTEIN DUF221-RELATED"/>
    <property type="match status" value="1"/>
</dbReference>